<evidence type="ECO:0000256" key="4">
    <source>
        <dbReference type="RuleBase" id="RU003719"/>
    </source>
</evidence>
<dbReference type="Proteomes" id="UP000191987">
    <property type="component" value="Unassembled WGS sequence"/>
</dbReference>
<evidence type="ECO:0000259" key="6">
    <source>
        <dbReference type="Pfam" id="PF02826"/>
    </source>
</evidence>
<dbReference type="SUPFAM" id="SSF52283">
    <property type="entry name" value="Formate/glycerate dehydrogenase catalytic domain-like"/>
    <property type="match status" value="1"/>
</dbReference>
<name>A0A1S7QSL4_9HYPH</name>
<gene>
    <name evidence="7" type="ORF">AGR7C_Lc100101</name>
</gene>
<dbReference type="RefSeq" id="WP_080819435.1">
    <property type="nucleotide sequence ID" value="NZ_LT009749.1"/>
</dbReference>
<sequence>MPNLLVAGKLHPSGEAMLRDLPALGFSVRYIEDVSEASYAPFIEEADAIIIRTQPLSAATIARAGRLKVVSRHGVGYDSVDLAELNRRNIALTIVGDVNSVSVAEHAMMLLLAAAKRAILADRAVREPGQWSWRNRLEQQEISGKNLLILGYGRIGRHLARMASGFGMHIRAYDPYLLQSGWPEGPTRPVSLEEGLPWADYISVHIPKGASPAIGAAEIALMKPGVVLSNTARGGVVCEKALSEALASGHVGAAGLDVFDDEPPESSSPLLSQFNTVLSPHIAGLTKECGERMAIASIQNAVNYLKGTIDPGLIVNPEFAHV</sequence>
<dbReference type="Gene3D" id="3.40.50.720">
    <property type="entry name" value="NAD(P)-binding Rossmann-like Domain"/>
    <property type="match status" value="2"/>
</dbReference>
<dbReference type="CDD" id="cd12173">
    <property type="entry name" value="PGDH_4"/>
    <property type="match status" value="1"/>
</dbReference>
<comment type="similarity">
    <text evidence="1 4">Belongs to the D-isomer specific 2-hydroxyacid dehydrogenase family.</text>
</comment>
<accession>A0A1S7QSL4</accession>
<keyword evidence="2 4" id="KW-0560">Oxidoreductase</keyword>
<dbReference type="Pfam" id="PF00389">
    <property type="entry name" value="2-Hacid_dh"/>
    <property type="match status" value="1"/>
</dbReference>
<evidence type="ECO:0000313" key="7">
    <source>
        <dbReference type="EMBL" id="CUX41171.1"/>
    </source>
</evidence>
<dbReference type="GO" id="GO:0016616">
    <property type="term" value="F:oxidoreductase activity, acting on the CH-OH group of donors, NAD or NADP as acceptor"/>
    <property type="evidence" value="ECO:0007669"/>
    <property type="project" value="InterPro"/>
</dbReference>
<dbReference type="InterPro" id="IPR050418">
    <property type="entry name" value="D-iso_2-hydroxyacid_DH_PdxB"/>
</dbReference>
<organism evidence="7 8">
    <name type="scientific">Agrobacterium deltaense Zutra 3/1</name>
    <dbReference type="NCBI Taxonomy" id="1183427"/>
    <lineage>
        <taxon>Bacteria</taxon>
        <taxon>Pseudomonadati</taxon>
        <taxon>Pseudomonadota</taxon>
        <taxon>Alphaproteobacteria</taxon>
        <taxon>Hyphomicrobiales</taxon>
        <taxon>Rhizobiaceae</taxon>
        <taxon>Rhizobium/Agrobacterium group</taxon>
        <taxon>Agrobacterium</taxon>
    </lineage>
</organism>
<evidence type="ECO:0000259" key="5">
    <source>
        <dbReference type="Pfam" id="PF00389"/>
    </source>
</evidence>
<keyword evidence="3" id="KW-0520">NAD</keyword>
<evidence type="ECO:0000313" key="8">
    <source>
        <dbReference type="Proteomes" id="UP000191987"/>
    </source>
</evidence>
<dbReference type="GO" id="GO:0051287">
    <property type="term" value="F:NAD binding"/>
    <property type="evidence" value="ECO:0007669"/>
    <property type="project" value="InterPro"/>
</dbReference>
<dbReference type="PANTHER" id="PTHR43761">
    <property type="entry name" value="D-ISOMER SPECIFIC 2-HYDROXYACID DEHYDROGENASE FAMILY PROTEIN (AFU_ORTHOLOGUE AFUA_1G13630)"/>
    <property type="match status" value="1"/>
</dbReference>
<evidence type="ECO:0000256" key="1">
    <source>
        <dbReference type="ARBA" id="ARBA00005854"/>
    </source>
</evidence>
<dbReference type="InterPro" id="IPR036291">
    <property type="entry name" value="NAD(P)-bd_dom_sf"/>
</dbReference>
<feature type="domain" description="D-isomer specific 2-hydroxyacid dehydrogenase NAD-binding" evidence="6">
    <location>
        <begin position="108"/>
        <end position="283"/>
    </location>
</feature>
<dbReference type="InterPro" id="IPR006139">
    <property type="entry name" value="D-isomer_2_OHA_DH_cat_dom"/>
</dbReference>
<evidence type="ECO:0000256" key="3">
    <source>
        <dbReference type="ARBA" id="ARBA00023027"/>
    </source>
</evidence>
<protein>
    <submittedName>
        <fullName evidence="7">Phosphoglycerate dehydrogenase-like oxidoreductase</fullName>
    </submittedName>
</protein>
<dbReference type="PANTHER" id="PTHR43761:SF1">
    <property type="entry name" value="D-ISOMER SPECIFIC 2-HYDROXYACID DEHYDROGENASE CATALYTIC DOMAIN-CONTAINING PROTEIN-RELATED"/>
    <property type="match status" value="1"/>
</dbReference>
<reference evidence="7 8" key="1">
    <citation type="submission" date="2016-01" db="EMBL/GenBank/DDBJ databases">
        <authorList>
            <person name="Oliw E.H."/>
        </authorList>
    </citation>
    <scope>NUCLEOTIDE SEQUENCE [LARGE SCALE GENOMIC DNA]</scope>
    <source>
        <strain evidence="7 8">Zutra 3-1</strain>
    </source>
</reference>
<evidence type="ECO:0000256" key="2">
    <source>
        <dbReference type="ARBA" id="ARBA00023002"/>
    </source>
</evidence>
<proteinExistence type="inferred from homology"/>
<dbReference type="InterPro" id="IPR006140">
    <property type="entry name" value="D-isomer_DH_NAD-bd"/>
</dbReference>
<dbReference type="Pfam" id="PF02826">
    <property type="entry name" value="2-Hacid_dh_C"/>
    <property type="match status" value="1"/>
</dbReference>
<dbReference type="AlphaFoldDB" id="A0A1S7QSL4"/>
<dbReference type="SUPFAM" id="SSF51735">
    <property type="entry name" value="NAD(P)-binding Rossmann-fold domains"/>
    <property type="match status" value="1"/>
</dbReference>
<feature type="domain" description="D-isomer specific 2-hydroxyacid dehydrogenase catalytic" evidence="5">
    <location>
        <begin position="5"/>
        <end position="310"/>
    </location>
</feature>
<dbReference type="EMBL" id="FBWG01000028">
    <property type="protein sequence ID" value="CUX41171.1"/>
    <property type="molecule type" value="Genomic_DNA"/>
</dbReference>